<dbReference type="PROSITE" id="PS00018">
    <property type="entry name" value="EF_HAND_1"/>
    <property type="match status" value="2"/>
</dbReference>
<dbReference type="EMBL" id="HBHJ01018979">
    <property type="protein sequence ID" value="CAD9693596.1"/>
    <property type="molecule type" value="Transcribed_RNA"/>
</dbReference>
<dbReference type="InterPro" id="IPR002048">
    <property type="entry name" value="EF_hand_dom"/>
</dbReference>
<proteinExistence type="inferred from homology"/>
<dbReference type="SUPFAM" id="SSF47473">
    <property type="entry name" value="EF-hand"/>
    <property type="match status" value="1"/>
</dbReference>
<dbReference type="InterPro" id="IPR029052">
    <property type="entry name" value="Metallo-depent_PP-like"/>
</dbReference>
<evidence type="ECO:0000259" key="3">
    <source>
        <dbReference type="PROSITE" id="PS50222"/>
    </source>
</evidence>
<feature type="domain" description="EF-hand" evidence="3">
    <location>
        <begin position="477"/>
        <end position="512"/>
    </location>
</feature>
<dbReference type="Gene3D" id="1.10.238.10">
    <property type="entry name" value="EF-hand"/>
    <property type="match status" value="1"/>
</dbReference>
<dbReference type="Pfam" id="PF02872">
    <property type="entry name" value="5_nucleotid_C"/>
    <property type="match status" value="1"/>
</dbReference>
<dbReference type="SMART" id="SM00054">
    <property type="entry name" value="EFh"/>
    <property type="match status" value="2"/>
</dbReference>
<dbReference type="SUPFAM" id="SSF56300">
    <property type="entry name" value="Metallo-dependent phosphatases"/>
    <property type="match status" value="1"/>
</dbReference>
<dbReference type="InterPro" id="IPR036907">
    <property type="entry name" value="5'-Nucleotdase_C_sf"/>
</dbReference>
<gene>
    <name evidence="4" type="ORF">RMAR1173_LOCUS12536</name>
</gene>
<protein>
    <recommendedName>
        <fullName evidence="3">EF-hand domain-containing protein</fullName>
    </recommendedName>
</protein>
<dbReference type="GO" id="GO:0005509">
    <property type="term" value="F:calcium ion binding"/>
    <property type="evidence" value="ECO:0007669"/>
    <property type="project" value="InterPro"/>
</dbReference>
<keyword evidence="2" id="KW-0106">Calcium</keyword>
<accession>A0A7S2WK64</accession>
<dbReference type="InterPro" id="IPR006179">
    <property type="entry name" value="5_nucleotidase/apyrase"/>
</dbReference>
<dbReference type="Gene3D" id="3.90.780.10">
    <property type="entry name" value="5'-Nucleotidase, C-terminal domain"/>
    <property type="match status" value="1"/>
</dbReference>
<evidence type="ECO:0000256" key="1">
    <source>
        <dbReference type="ARBA" id="ARBA00006654"/>
    </source>
</evidence>
<dbReference type="InterPro" id="IPR018247">
    <property type="entry name" value="EF_Hand_1_Ca_BS"/>
</dbReference>
<dbReference type="PANTHER" id="PTHR11575">
    <property type="entry name" value="5'-NUCLEOTIDASE-RELATED"/>
    <property type="match status" value="1"/>
</dbReference>
<evidence type="ECO:0000256" key="2">
    <source>
        <dbReference type="ARBA" id="ARBA00022837"/>
    </source>
</evidence>
<dbReference type="GO" id="GO:0009166">
    <property type="term" value="P:nucleotide catabolic process"/>
    <property type="evidence" value="ECO:0007669"/>
    <property type="project" value="InterPro"/>
</dbReference>
<reference evidence="4" key="1">
    <citation type="submission" date="2021-01" db="EMBL/GenBank/DDBJ databases">
        <authorList>
            <person name="Corre E."/>
            <person name="Pelletier E."/>
            <person name="Niang G."/>
            <person name="Scheremetjew M."/>
            <person name="Finn R."/>
            <person name="Kale V."/>
            <person name="Holt S."/>
            <person name="Cochrane G."/>
            <person name="Meng A."/>
            <person name="Brown T."/>
            <person name="Cohen L."/>
        </authorList>
    </citation>
    <scope>NUCLEOTIDE SEQUENCE</scope>
    <source>
        <strain evidence="4">CCMP1243</strain>
    </source>
</reference>
<dbReference type="InterPro" id="IPR008334">
    <property type="entry name" value="5'-Nucleotdase_C"/>
</dbReference>
<name>A0A7S2WK64_9STRA</name>
<dbReference type="CDD" id="cd00051">
    <property type="entry name" value="EFh"/>
    <property type="match status" value="1"/>
</dbReference>
<sequence length="518" mass="55974">MVGALNRLGLDAVCFGNHEKDVGNASLAQRIHEFKGVWLNSNMPGLQVPAPSGDGQSFQLPRYHVLELQPEDGSEGGRKVAIGGFTLGGSGTVYERNYYEPEAFLGAAGSIVPTLTAAQELVQELKEKEPEVCCLVPLTHQDMPEDVALAGSGLVPVVIGGHDHEVMQTVVGDHGCTVIKGGMDAEHAVIVDLEWHGDDTAPVVTVELKNVDDYEPDDLLQKYVEKHLAPVRELEVSVIYELPPGSAPLSSERVRFAPSSVATLLCDAVRSIFHTDAALLNAGGFKGFTTYSEVMTFSDMKKEVAYPTEMVILPLPATILQEMVAASRALWTTSPDEENNGAYQVDSGLVVAEDGTLASIAGSPVEEEKIYRVAISSYNVERDPVLPQFFEEHPEARVAGDSGRGLLELLVEYFCGRMWRRLLESGSGQGEDLAHDSEAQRRALYGLFLLFDKDMDGDIEAGELQEALTARLGGRLSSSLVAKNMIQMVDVDEDGEVSVKELAQGLAKILQTDVFGSS</sequence>
<dbReference type="SUPFAM" id="SSF55816">
    <property type="entry name" value="5'-nucleotidase (syn. UDP-sugar hydrolase), C-terminal domain"/>
    <property type="match status" value="1"/>
</dbReference>
<evidence type="ECO:0000313" key="4">
    <source>
        <dbReference type="EMBL" id="CAD9693596.1"/>
    </source>
</evidence>
<feature type="domain" description="EF-hand" evidence="3">
    <location>
        <begin position="439"/>
        <end position="474"/>
    </location>
</feature>
<dbReference type="Gene3D" id="3.60.21.10">
    <property type="match status" value="1"/>
</dbReference>
<dbReference type="GO" id="GO:0016787">
    <property type="term" value="F:hydrolase activity"/>
    <property type="evidence" value="ECO:0007669"/>
    <property type="project" value="InterPro"/>
</dbReference>
<organism evidence="4">
    <name type="scientific">Rhizochromulina marina</name>
    <dbReference type="NCBI Taxonomy" id="1034831"/>
    <lineage>
        <taxon>Eukaryota</taxon>
        <taxon>Sar</taxon>
        <taxon>Stramenopiles</taxon>
        <taxon>Ochrophyta</taxon>
        <taxon>Dictyochophyceae</taxon>
        <taxon>Rhizochromulinales</taxon>
        <taxon>Rhizochromulina</taxon>
    </lineage>
</organism>
<dbReference type="Pfam" id="PF13499">
    <property type="entry name" value="EF-hand_7"/>
    <property type="match status" value="1"/>
</dbReference>
<dbReference type="InterPro" id="IPR011992">
    <property type="entry name" value="EF-hand-dom_pair"/>
</dbReference>
<dbReference type="PANTHER" id="PTHR11575:SF48">
    <property type="entry name" value="5'-NUCLEOTIDASE"/>
    <property type="match status" value="1"/>
</dbReference>
<dbReference type="PROSITE" id="PS50222">
    <property type="entry name" value="EF_HAND_2"/>
    <property type="match status" value="2"/>
</dbReference>
<comment type="similarity">
    <text evidence="1">Belongs to the 5'-nucleotidase family.</text>
</comment>
<dbReference type="AlphaFoldDB" id="A0A7S2WK64"/>